<evidence type="ECO:0000256" key="1">
    <source>
        <dbReference type="SAM" id="MobiDB-lite"/>
    </source>
</evidence>
<feature type="region of interest" description="Disordered" evidence="1">
    <location>
        <begin position="15"/>
        <end position="42"/>
    </location>
</feature>
<gene>
    <name evidence="2" type="ORF">BSU04_15400</name>
</gene>
<reference evidence="3" key="1">
    <citation type="submission" date="2017-01" db="EMBL/GenBank/DDBJ databases">
        <title>Genome Analysis of Deinococcus marmoris KOPRI26562.</title>
        <authorList>
            <person name="Kim J.H."/>
            <person name="Oh H.-M."/>
        </authorList>
    </citation>
    <scope>NUCLEOTIDE SEQUENCE [LARGE SCALE GENOMIC DNA]</scope>
    <source>
        <strain evidence="3">PAMC 26633</strain>
    </source>
</reference>
<dbReference type="Proteomes" id="UP000214720">
    <property type="component" value="Unassembled WGS sequence"/>
</dbReference>
<evidence type="ECO:0000313" key="2">
    <source>
        <dbReference type="EMBL" id="OXC77738.1"/>
    </source>
</evidence>
<feature type="compositionally biased region" description="Polar residues" evidence="1">
    <location>
        <begin position="22"/>
        <end position="34"/>
    </location>
</feature>
<comment type="caution">
    <text evidence="2">The sequence shown here is derived from an EMBL/GenBank/DDBJ whole genome shotgun (WGS) entry which is preliminary data.</text>
</comment>
<dbReference type="EMBL" id="MTHB01000095">
    <property type="protein sequence ID" value="OXC77738.1"/>
    <property type="molecule type" value="Genomic_DNA"/>
</dbReference>
<proteinExistence type="predicted"/>
<protein>
    <submittedName>
        <fullName evidence="2">Uncharacterized protein</fullName>
    </submittedName>
</protein>
<sequence length="42" mass="4336">MPESLLAAKKAPLADARASLGSGEQTRFSGSFPTFASRARPG</sequence>
<organism evidence="2 3">
    <name type="scientific">Caballeronia sordidicola</name>
    <name type="common">Burkholderia sordidicola</name>
    <dbReference type="NCBI Taxonomy" id="196367"/>
    <lineage>
        <taxon>Bacteria</taxon>
        <taxon>Pseudomonadati</taxon>
        <taxon>Pseudomonadota</taxon>
        <taxon>Betaproteobacteria</taxon>
        <taxon>Burkholderiales</taxon>
        <taxon>Burkholderiaceae</taxon>
        <taxon>Caballeronia</taxon>
    </lineage>
</organism>
<evidence type="ECO:0000313" key="3">
    <source>
        <dbReference type="Proteomes" id="UP000214720"/>
    </source>
</evidence>
<accession>A0A226X4F5</accession>
<dbReference type="AlphaFoldDB" id="A0A226X4F5"/>
<name>A0A226X4F5_CABSO</name>